<dbReference type="Pfam" id="PF13088">
    <property type="entry name" value="BNR_2"/>
    <property type="match status" value="1"/>
</dbReference>
<evidence type="ECO:0000313" key="3">
    <source>
        <dbReference type="Proteomes" id="UP000054093"/>
    </source>
</evidence>
<proteinExistence type="predicted"/>
<sequence length="354" mass="40008">MILLFLGFTLKAPRSFSFKKPPTLTQTPPLFTLKTLPPPPVKSVHSATLSALSNDYLLAAYFGGSAEGLSDVKIYANLYSIKTQTWQKTFALLSAPELSRLANAYVKALGNPVLFTQHDRLYLFVVGVSLGGWATSRIYMLVSNITPPFHFSLLQILPLSPFLNISHLVRTAVLPTTDGGFLLPSYHELAHKFPLLLKFDTQDRLEFLIKPNTLKQQLQPTLAPYKACALMALRSYKTQQFYTQTCKTPLQWNPPHLSNLHNYDNSIVLFNANHTLYLLYNEPLKNSNNPRSALYLAKFKDGYFSPLTILDSSLKGEVSYPAVLNFNNQIHVLYTKERKAIMHLSFNLGYLKQF</sequence>
<protein>
    <submittedName>
        <fullName evidence="2">Hypothetical neuraminidase (Sialidase)</fullName>
    </submittedName>
</protein>
<dbReference type="PANTHER" id="PTHR43752:SF2">
    <property type="entry name" value="BNR_ASP-BOX REPEAT FAMILY PROTEIN"/>
    <property type="match status" value="1"/>
</dbReference>
<accession>E7G293</accession>
<dbReference type="PANTHER" id="PTHR43752">
    <property type="entry name" value="BNR/ASP-BOX REPEAT FAMILY PROTEIN"/>
    <property type="match status" value="1"/>
</dbReference>
<dbReference type="SUPFAM" id="SSF50939">
    <property type="entry name" value="Sialidases"/>
    <property type="match status" value="1"/>
</dbReference>
<gene>
    <name evidence="2" type="ORF">HSUHS5_0020</name>
</gene>
<dbReference type="InterPro" id="IPR036278">
    <property type="entry name" value="Sialidase_sf"/>
</dbReference>
<evidence type="ECO:0000259" key="1">
    <source>
        <dbReference type="Pfam" id="PF13088"/>
    </source>
</evidence>
<dbReference type="InterPro" id="IPR011040">
    <property type="entry name" value="Sialidase"/>
</dbReference>
<comment type="caution">
    <text evidence="2">The sequence shown here is derived from an EMBL/GenBank/DDBJ whole genome shotgun (WGS) entry which is preliminary data.</text>
</comment>
<organism evidence="2 3">
    <name type="scientific">Helicobacter suis HS5</name>
    <dbReference type="NCBI Taxonomy" id="710394"/>
    <lineage>
        <taxon>Bacteria</taxon>
        <taxon>Pseudomonadati</taxon>
        <taxon>Campylobacterota</taxon>
        <taxon>Epsilonproteobacteria</taxon>
        <taxon>Campylobacterales</taxon>
        <taxon>Helicobacteraceae</taxon>
        <taxon>Helicobacter</taxon>
    </lineage>
</organism>
<dbReference type="Proteomes" id="UP000054093">
    <property type="component" value="Unassembled WGS sequence"/>
</dbReference>
<evidence type="ECO:0000313" key="2">
    <source>
        <dbReference type="EMBL" id="EFX42492.1"/>
    </source>
</evidence>
<reference evidence="2 3" key="1">
    <citation type="journal article" date="2011" name="Vet. Res.">
        <title>Genome sequence of Helicobacter suis supports its role in gastric pathology.</title>
        <authorList>
            <person name="Vermoote M."/>
            <person name="Vandekerckhove T.T."/>
            <person name="Flahou B."/>
            <person name="Pasmans F."/>
            <person name="Smet A."/>
            <person name="De Groote D."/>
            <person name="Van Criekinge W."/>
            <person name="Ducatelle R."/>
            <person name="Haesebrouck F."/>
        </authorList>
    </citation>
    <scope>NUCLEOTIDE SEQUENCE [LARGE SCALE GENOMIC DNA]</scope>
    <source>
        <strain evidence="2 3">HS5</strain>
    </source>
</reference>
<dbReference type="EMBL" id="ADHO01000006">
    <property type="protein sequence ID" value="EFX42492.1"/>
    <property type="molecule type" value="Genomic_DNA"/>
</dbReference>
<dbReference type="AlphaFoldDB" id="E7G293"/>
<name>E7G293_9HELI</name>
<feature type="domain" description="Sialidase" evidence="1">
    <location>
        <begin position="57"/>
        <end position="332"/>
    </location>
</feature>